<keyword evidence="2" id="KW-0560">Oxidoreductase</keyword>
<dbReference type="GO" id="GO:0016651">
    <property type="term" value="F:oxidoreductase activity, acting on NAD(P)H"/>
    <property type="evidence" value="ECO:0007669"/>
    <property type="project" value="InterPro"/>
</dbReference>
<protein>
    <recommendedName>
        <fullName evidence="3">Enoyl reductase (ER) domain-containing protein</fullName>
    </recommendedName>
</protein>
<evidence type="ECO:0000259" key="3">
    <source>
        <dbReference type="SMART" id="SM00829"/>
    </source>
</evidence>
<feature type="domain" description="Enoyl reductase (ER)" evidence="3">
    <location>
        <begin position="10"/>
        <end position="326"/>
    </location>
</feature>
<dbReference type="Gene3D" id="3.40.50.720">
    <property type="entry name" value="NAD(P)-binding Rossmann-like Domain"/>
    <property type="match status" value="1"/>
</dbReference>
<dbReference type="InterPro" id="IPR011032">
    <property type="entry name" value="GroES-like_sf"/>
</dbReference>
<dbReference type="CDD" id="cd08249">
    <property type="entry name" value="enoyl_reductase_like"/>
    <property type="match status" value="1"/>
</dbReference>
<dbReference type="SUPFAM" id="SSF50129">
    <property type="entry name" value="GroES-like"/>
    <property type="match status" value="1"/>
</dbReference>
<dbReference type="PANTHER" id="PTHR45348:SF7">
    <property type="entry name" value="ZINC BINDING OXIDOREDUCTASE, PUTATIVE-RELATED"/>
    <property type="match status" value="1"/>
</dbReference>
<evidence type="ECO:0000256" key="2">
    <source>
        <dbReference type="ARBA" id="ARBA00023002"/>
    </source>
</evidence>
<dbReference type="InterPro" id="IPR047122">
    <property type="entry name" value="Trans-enoyl_RdTase-like"/>
</dbReference>
<reference evidence="4" key="1">
    <citation type="submission" date="2022-10" db="EMBL/GenBank/DDBJ databases">
        <title>Culturing micro-colonial fungi from biological soil crusts in the Mojave desert and describing Neophaeococcomyces mojavensis, and introducing the new genera and species Taxawa tesnikishii.</title>
        <authorList>
            <person name="Kurbessoian T."/>
            <person name="Stajich J.E."/>
        </authorList>
    </citation>
    <scope>NUCLEOTIDE SEQUENCE</scope>
    <source>
        <strain evidence="4">TK_41</strain>
    </source>
</reference>
<gene>
    <name evidence="4" type="ORF">H2200_007740</name>
</gene>
<name>A0AA39CGR7_9EURO</name>
<dbReference type="InterPro" id="IPR013154">
    <property type="entry name" value="ADH-like_N"/>
</dbReference>
<comment type="caution">
    <text evidence="4">The sequence shown here is derived from an EMBL/GenBank/DDBJ whole genome shotgun (WGS) entry which is preliminary data.</text>
</comment>
<dbReference type="Gene3D" id="3.90.180.10">
    <property type="entry name" value="Medium-chain alcohol dehydrogenases, catalytic domain"/>
    <property type="match status" value="1"/>
</dbReference>
<dbReference type="AlphaFoldDB" id="A0AA39CGR7"/>
<sequence length="378" mass="41212">MKALVLDAEGRTGIVRDVPIPEPQSNEVLVRVRAIALNPVDALYTAYPLGKSGRILGSDFAGEIVVSGSSVPSSSQLKAGSRVAGFLQGACSKNDRPGAFAEYLVVPWDLVWRINDLSFEEAATISLCALTAAQALFLRLELQAPFSLSQKQPHDDLKHESISIVINGGSTSVALYAAQLAKASPTPVSLFGTASTRHRSFLSKAPYRYDYLVDYRDEDWSNQILQPNDGRGLDFGFDCISEGSTVLKTARTLRQGAKLAVVRSRQGQAWNTSRDELGVEPSYGAVWEGLGEDVEYVGMTLPANAQAREFAVAFYAWLSEGGKIVSNPVRLMPGGLEKVVKDGFTLLGTGSVNDRRMERREEEYMRPVSGEKLVYQIK</sequence>
<evidence type="ECO:0000313" key="5">
    <source>
        <dbReference type="Proteomes" id="UP001172673"/>
    </source>
</evidence>
<evidence type="ECO:0000256" key="1">
    <source>
        <dbReference type="ARBA" id="ARBA00008072"/>
    </source>
</evidence>
<dbReference type="SUPFAM" id="SSF51735">
    <property type="entry name" value="NAD(P)-binding Rossmann-fold domains"/>
    <property type="match status" value="1"/>
</dbReference>
<dbReference type="Pfam" id="PF08240">
    <property type="entry name" value="ADH_N"/>
    <property type="match status" value="1"/>
</dbReference>
<dbReference type="SMART" id="SM00829">
    <property type="entry name" value="PKS_ER"/>
    <property type="match status" value="1"/>
</dbReference>
<dbReference type="PANTHER" id="PTHR45348">
    <property type="entry name" value="HYPOTHETICAL OXIDOREDUCTASE (EUROFUNG)"/>
    <property type="match status" value="1"/>
</dbReference>
<evidence type="ECO:0000313" key="4">
    <source>
        <dbReference type="EMBL" id="KAJ9607662.1"/>
    </source>
</evidence>
<dbReference type="InterPro" id="IPR020843">
    <property type="entry name" value="ER"/>
</dbReference>
<proteinExistence type="inferred from homology"/>
<accession>A0AA39CGR7</accession>
<comment type="similarity">
    <text evidence="1">Belongs to the zinc-containing alcohol dehydrogenase family.</text>
</comment>
<organism evidence="4 5">
    <name type="scientific">Cladophialophora chaetospira</name>
    <dbReference type="NCBI Taxonomy" id="386627"/>
    <lineage>
        <taxon>Eukaryota</taxon>
        <taxon>Fungi</taxon>
        <taxon>Dikarya</taxon>
        <taxon>Ascomycota</taxon>
        <taxon>Pezizomycotina</taxon>
        <taxon>Eurotiomycetes</taxon>
        <taxon>Chaetothyriomycetidae</taxon>
        <taxon>Chaetothyriales</taxon>
        <taxon>Herpotrichiellaceae</taxon>
        <taxon>Cladophialophora</taxon>
    </lineage>
</organism>
<keyword evidence="5" id="KW-1185">Reference proteome</keyword>
<dbReference type="Proteomes" id="UP001172673">
    <property type="component" value="Unassembled WGS sequence"/>
</dbReference>
<dbReference type="EMBL" id="JAPDRK010000011">
    <property type="protein sequence ID" value="KAJ9607662.1"/>
    <property type="molecule type" value="Genomic_DNA"/>
</dbReference>
<dbReference type="InterPro" id="IPR036291">
    <property type="entry name" value="NAD(P)-bd_dom_sf"/>
</dbReference>